<dbReference type="EMBL" id="JAMYQB010000023">
    <property type="protein sequence ID" value="MER9407171.1"/>
    <property type="molecule type" value="Genomic_DNA"/>
</dbReference>
<evidence type="ECO:0000256" key="3">
    <source>
        <dbReference type="ARBA" id="ARBA00023125"/>
    </source>
</evidence>
<gene>
    <name evidence="6" type="ORF">NKI36_24360</name>
</gene>
<dbReference type="InterPro" id="IPR005119">
    <property type="entry name" value="LysR_subst-bd"/>
</dbReference>
<evidence type="ECO:0000259" key="5">
    <source>
        <dbReference type="PROSITE" id="PS50931"/>
    </source>
</evidence>
<organism evidence="6 7">
    <name type="scientific">Mesorhizobium caraganae</name>
    <dbReference type="NCBI Taxonomy" id="483206"/>
    <lineage>
        <taxon>Bacteria</taxon>
        <taxon>Pseudomonadati</taxon>
        <taxon>Pseudomonadota</taxon>
        <taxon>Alphaproteobacteria</taxon>
        <taxon>Hyphomicrobiales</taxon>
        <taxon>Phyllobacteriaceae</taxon>
        <taxon>Mesorhizobium</taxon>
    </lineage>
</organism>
<dbReference type="InterPro" id="IPR036388">
    <property type="entry name" value="WH-like_DNA-bd_sf"/>
</dbReference>
<comment type="similarity">
    <text evidence="1">Belongs to the LysR transcriptional regulatory family.</text>
</comment>
<evidence type="ECO:0000256" key="2">
    <source>
        <dbReference type="ARBA" id="ARBA00023015"/>
    </source>
</evidence>
<name>A0ABV1Z688_9HYPH</name>
<dbReference type="Gene3D" id="1.10.10.10">
    <property type="entry name" value="Winged helix-like DNA-binding domain superfamily/Winged helix DNA-binding domain"/>
    <property type="match status" value="1"/>
</dbReference>
<evidence type="ECO:0000313" key="7">
    <source>
        <dbReference type="Proteomes" id="UP001433071"/>
    </source>
</evidence>
<feature type="domain" description="HTH lysR-type" evidence="5">
    <location>
        <begin position="1"/>
        <end position="49"/>
    </location>
</feature>
<evidence type="ECO:0000313" key="6">
    <source>
        <dbReference type="EMBL" id="MER9407171.1"/>
    </source>
</evidence>
<comment type="caution">
    <text evidence="6">The sequence shown here is derived from an EMBL/GenBank/DDBJ whole genome shotgun (WGS) entry which is preliminary data.</text>
</comment>
<dbReference type="InterPro" id="IPR036390">
    <property type="entry name" value="WH_DNA-bd_sf"/>
</dbReference>
<keyword evidence="7" id="KW-1185">Reference proteome</keyword>
<dbReference type="SUPFAM" id="SSF53850">
    <property type="entry name" value="Periplasmic binding protein-like II"/>
    <property type="match status" value="1"/>
</dbReference>
<dbReference type="Proteomes" id="UP001433071">
    <property type="component" value="Unassembled WGS sequence"/>
</dbReference>
<dbReference type="Pfam" id="PF00126">
    <property type="entry name" value="HTH_1"/>
    <property type="match status" value="1"/>
</dbReference>
<dbReference type="InterPro" id="IPR000847">
    <property type="entry name" value="LysR_HTH_N"/>
</dbReference>
<evidence type="ECO:0000256" key="1">
    <source>
        <dbReference type="ARBA" id="ARBA00009437"/>
    </source>
</evidence>
<protein>
    <submittedName>
        <fullName evidence="6">LysR family transcriptional regulator</fullName>
    </submittedName>
</protein>
<keyword evidence="3" id="KW-0238">DNA-binding</keyword>
<sequence length="278" mass="29769">MAVVDTGSFVGAARIVHRTPSAISMQMKRLETQIGQPIFVHQGRSIMLTPAGEALLTYARRALGIAEEAIVRFNRLLHGRAVRLGMTDEYAVAFLPSVLASYTAAYPLVEISVMCRTSSTMSRMLDEGELDVALVTAGATDRAGWPDTAIHRDRLVWAGLAHGTAHLRRPLAVAAGPASCIWRKSAIDALDAAGISYQIVCTSENLVGQLALVMAGLAVAPLPIVALSAELTPFGPEQGLPSVGYYDVVLRLSPHAPHDMTSTIVDHVRAYFATRQNS</sequence>
<dbReference type="InterPro" id="IPR050176">
    <property type="entry name" value="LTTR"/>
</dbReference>
<evidence type="ECO:0000256" key="4">
    <source>
        <dbReference type="ARBA" id="ARBA00023163"/>
    </source>
</evidence>
<keyword evidence="4" id="KW-0804">Transcription</keyword>
<accession>A0ABV1Z688</accession>
<dbReference type="Pfam" id="PF03466">
    <property type="entry name" value="LysR_substrate"/>
    <property type="match status" value="1"/>
</dbReference>
<dbReference type="PANTHER" id="PTHR30579:SF7">
    <property type="entry name" value="HTH-TYPE TRANSCRIPTIONAL REGULATOR LRHA-RELATED"/>
    <property type="match status" value="1"/>
</dbReference>
<dbReference type="PROSITE" id="PS50931">
    <property type="entry name" value="HTH_LYSR"/>
    <property type="match status" value="1"/>
</dbReference>
<keyword evidence="2" id="KW-0805">Transcription regulation</keyword>
<dbReference type="Gene3D" id="3.40.190.10">
    <property type="entry name" value="Periplasmic binding protein-like II"/>
    <property type="match status" value="2"/>
</dbReference>
<dbReference type="SUPFAM" id="SSF46785">
    <property type="entry name" value="Winged helix' DNA-binding domain"/>
    <property type="match status" value="1"/>
</dbReference>
<reference evidence="6 7" key="1">
    <citation type="journal article" date="2024" name="Proc. Natl. Acad. Sci. U.S.A.">
        <title>The evolutionary genomics of adaptation to stress in wild rhizobium bacteria.</title>
        <authorList>
            <person name="Kehlet-Delgado H."/>
            <person name="Montoya A.P."/>
            <person name="Jensen K.T."/>
            <person name="Wendlandt C.E."/>
            <person name="Dexheimer C."/>
            <person name="Roberts M."/>
            <person name="Torres Martinez L."/>
            <person name="Friesen M.L."/>
            <person name="Griffitts J.S."/>
            <person name="Porter S.S."/>
        </authorList>
    </citation>
    <scope>NUCLEOTIDE SEQUENCE [LARGE SCALE GENOMIC DNA]</scope>
    <source>
        <strain evidence="6 7">M0641</strain>
    </source>
</reference>
<proteinExistence type="inferred from homology"/>
<dbReference type="PANTHER" id="PTHR30579">
    <property type="entry name" value="TRANSCRIPTIONAL REGULATOR"/>
    <property type="match status" value="1"/>
</dbReference>